<proteinExistence type="predicted"/>
<evidence type="ECO:0000313" key="1">
    <source>
        <dbReference type="EMBL" id="WIX78213.1"/>
    </source>
</evidence>
<gene>
    <name evidence="1" type="ORF">QRX50_43700</name>
</gene>
<sequence length="86" mass="9155">MVTTYEAANIRQTPWSTSKKQGSYPADYTVLGICWADGGPISDNGVVRNDIWVSTGVENGVHSFFISAIYLKGDSLGGMPVGAQCP</sequence>
<accession>A0A9Y2IGM7</accession>
<dbReference type="EMBL" id="CP127294">
    <property type="protein sequence ID" value="WIX78213.1"/>
    <property type="molecule type" value="Genomic_DNA"/>
</dbReference>
<dbReference type="RefSeq" id="WP_285968937.1">
    <property type="nucleotide sequence ID" value="NZ_CP127294.1"/>
</dbReference>
<reference evidence="1 2" key="1">
    <citation type="submission" date="2023-06" db="EMBL/GenBank/DDBJ databases">
        <authorList>
            <person name="Oyuntsetseg B."/>
            <person name="Kim S.B."/>
        </authorList>
    </citation>
    <scope>NUCLEOTIDE SEQUENCE [LARGE SCALE GENOMIC DNA]</scope>
    <source>
        <strain evidence="1 2">2-15</strain>
    </source>
</reference>
<protein>
    <submittedName>
        <fullName evidence="1">Uncharacterized protein</fullName>
    </submittedName>
</protein>
<evidence type="ECO:0000313" key="2">
    <source>
        <dbReference type="Proteomes" id="UP001236014"/>
    </source>
</evidence>
<dbReference type="Proteomes" id="UP001236014">
    <property type="component" value="Chromosome"/>
</dbReference>
<dbReference type="AlphaFoldDB" id="A0A9Y2IGM7"/>
<keyword evidence="2" id="KW-1185">Reference proteome</keyword>
<dbReference type="KEGG" id="acab:QRX50_43700"/>
<name>A0A9Y2IGM7_9PSEU</name>
<organism evidence="1 2">
    <name type="scientific">Amycolatopsis carbonis</name>
    <dbReference type="NCBI Taxonomy" id="715471"/>
    <lineage>
        <taxon>Bacteria</taxon>
        <taxon>Bacillati</taxon>
        <taxon>Actinomycetota</taxon>
        <taxon>Actinomycetes</taxon>
        <taxon>Pseudonocardiales</taxon>
        <taxon>Pseudonocardiaceae</taxon>
        <taxon>Amycolatopsis</taxon>
    </lineage>
</organism>